<dbReference type="GO" id="GO:0019898">
    <property type="term" value="C:extrinsic component of membrane"/>
    <property type="evidence" value="ECO:0007669"/>
    <property type="project" value="InterPro"/>
</dbReference>
<dbReference type="GO" id="GO:0009654">
    <property type="term" value="C:photosystem II oxygen evolving complex"/>
    <property type="evidence" value="ECO:0007669"/>
    <property type="project" value="InterPro"/>
</dbReference>
<dbReference type="InterPro" id="IPR002683">
    <property type="entry name" value="PsbP_C"/>
</dbReference>
<sequence length="260" mass="28355">MVCAHACGLQQRSLPGHQAETPSGFARRALRSVQRRHHSAAECSHNSNAPTVQAALPDRRGLLTSLIAAPILLQCRQSRAEGANSYSDDVDKYQIEIPEGWQSGTGNAPGNSRTTRRALAWFPEGNVDTNISVIVTNVGADFTSLGSFGDAQGFGENLVSSMDRSFLLRTPEWTRPKEGVQLAELLNAKQVGKNYFVEYTVTKPKQSKRHLLSLVALGNNGRYNRLYTATAQCPEEDLGNYKPALEAALKSFKPPGPIAY</sequence>
<dbReference type="Pfam" id="PF01789">
    <property type="entry name" value="PsbP"/>
    <property type="match status" value="1"/>
</dbReference>
<dbReference type="AlphaFoldDB" id="A0AAW1NU32"/>
<dbReference type="Gene3D" id="3.40.1000.10">
    <property type="entry name" value="Mog1/PsbP, alpha/beta/alpha sandwich"/>
    <property type="match status" value="1"/>
</dbReference>
<evidence type="ECO:0000313" key="2">
    <source>
        <dbReference type="EMBL" id="KAK9794914.1"/>
    </source>
</evidence>
<dbReference type="GO" id="GO:0015979">
    <property type="term" value="P:photosynthesis"/>
    <property type="evidence" value="ECO:0007669"/>
    <property type="project" value="InterPro"/>
</dbReference>
<reference evidence="2 3" key="1">
    <citation type="journal article" date="2024" name="Nat. Commun.">
        <title>Phylogenomics reveals the evolutionary origins of lichenization in chlorophyte algae.</title>
        <authorList>
            <person name="Puginier C."/>
            <person name="Libourel C."/>
            <person name="Otte J."/>
            <person name="Skaloud P."/>
            <person name="Haon M."/>
            <person name="Grisel S."/>
            <person name="Petersen M."/>
            <person name="Berrin J.G."/>
            <person name="Delaux P.M."/>
            <person name="Dal Grande F."/>
            <person name="Keller J."/>
        </authorList>
    </citation>
    <scope>NUCLEOTIDE SEQUENCE [LARGE SCALE GENOMIC DNA]</scope>
    <source>
        <strain evidence="2 3">SAG 2036</strain>
    </source>
</reference>
<name>A0AAW1NU32_9CHLO</name>
<protein>
    <recommendedName>
        <fullName evidence="1">PsbP C-terminal domain-containing protein</fullName>
    </recommendedName>
</protein>
<dbReference type="EMBL" id="JALJOQ010000134">
    <property type="protein sequence ID" value="KAK9794914.1"/>
    <property type="molecule type" value="Genomic_DNA"/>
</dbReference>
<evidence type="ECO:0000259" key="1">
    <source>
        <dbReference type="Pfam" id="PF01789"/>
    </source>
</evidence>
<gene>
    <name evidence="2" type="ORF">WJX73_005447</name>
</gene>
<dbReference type="PANTHER" id="PTHR31407">
    <property type="match status" value="1"/>
</dbReference>
<dbReference type="PANTHER" id="PTHR31407:SF17">
    <property type="entry name" value="PSBP DOMAIN-CONTAINING PROTEIN 3, CHLOROPLASTIC"/>
    <property type="match status" value="1"/>
</dbReference>
<proteinExistence type="predicted"/>
<feature type="domain" description="PsbP C-terminal" evidence="1">
    <location>
        <begin position="82"/>
        <end position="253"/>
    </location>
</feature>
<dbReference type="SUPFAM" id="SSF55724">
    <property type="entry name" value="Mog1p/PsbP-like"/>
    <property type="match status" value="1"/>
</dbReference>
<dbReference type="GO" id="GO:0005509">
    <property type="term" value="F:calcium ion binding"/>
    <property type="evidence" value="ECO:0007669"/>
    <property type="project" value="InterPro"/>
</dbReference>
<keyword evidence="3" id="KW-1185">Reference proteome</keyword>
<dbReference type="Proteomes" id="UP001465755">
    <property type="component" value="Unassembled WGS sequence"/>
</dbReference>
<evidence type="ECO:0000313" key="3">
    <source>
        <dbReference type="Proteomes" id="UP001465755"/>
    </source>
</evidence>
<comment type="caution">
    <text evidence="2">The sequence shown here is derived from an EMBL/GenBank/DDBJ whole genome shotgun (WGS) entry which is preliminary data.</text>
</comment>
<organism evidence="2 3">
    <name type="scientific">Symbiochloris irregularis</name>
    <dbReference type="NCBI Taxonomy" id="706552"/>
    <lineage>
        <taxon>Eukaryota</taxon>
        <taxon>Viridiplantae</taxon>
        <taxon>Chlorophyta</taxon>
        <taxon>core chlorophytes</taxon>
        <taxon>Trebouxiophyceae</taxon>
        <taxon>Trebouxiales</taxon>
        <taxon>Trebouxiaceae</taxon>
        <taxon>Symbiochloris</taxon>
    </lineage>
</organism>
<dbReference type="InterPro" id="IPR016123">
    <property type="entry name" value="Mog1/PsbP_a/b/a-sand"/>
</dbReference>
<accession>A0AAW1NU32</accession>